<dbReference type="OrthoDB" id="871451at2"/>
<dbReference type="InterPro" id="IPR006015">
    <property type="entry name" value="Universal_stress_UspA"/>
</dbReference>
<dbReference type="RefSeq" id="WP_139514122.1">
    <property type="nucleotide sequence ID" value="NZ_CP040896.1"/>
</dbReference>
<dbReference type="Proteomes" id="UP000305398">
    <property type="component" value="Chromosome"/>
</dbReference>
<evidence type="ECO:0000313" key="3">
    <source>
        <dbReference type="EMBL" id="QDA59047.1"/>
    </source>
</evidence>
<sequence length="274" mass="29303">MAPSLLVLTDFSAAADHALAYAAALAAATQGQLVLLHGRRHSMLDAEAFTDRLQHLSEGEIAAALAERAQRQSVPTIVEAAGDRVPAAVTDAVRRHGSWLVVLGKPDTESVPDALVSSTSLELLRAASCPLLVVPVVAKHTAVPPQHILLAADDMPLHIAPGTVEAFRKFLETSPVHFTLTHVVEPEDNDSCATALQQLRASGLTEAEQLVRTYGVRSLRPAEGIRQAAADTHADLLVLLARPHSFWGTLFHKSVTAEAVRRSRIPVLVLPTLQ</sequence>
<keyword evidence="4" id="KW-1185">Reference proteome</keyword>
<dbReference type="EMBL" id="CP040896">
    <property type="protein sequence ID" value="QDA59047.1"/>
    <property type="molecule type" value="Genomic_DNA"/>
</dbReference>
<dbReference type="InterPro" id="IPR006016">
    <property type="entry name" value="UspA"/>
</dbReference>
<evidence type="ECO:0000313" key="4">
    <source>
        <dbReference type="Proteomes" id="UP000305398"/>
    </source>
</evidence>
<dbReference type="KEGG" id="hyj:FHG12_02525"/>
<name>A0A5B7ZW25_9BACT</name>
<feature type="domain" description="UspA" evidence="2">
    <location>
        <begin position="179"/>
        <end position="271"/>
    </location>
</feature>
<protein>
    <recommendedName>
        <fullName evidence="2">UspA domain-containing protein</fullName>
    </recommendedName>
</protein>
<dbReference type="SUPFAM" id="SSF52402">
    <property type="entry name" value="Adenine nucleotide alpha hydrolases-like"/>
    <property type="match status" value="2"/>
</dbReference>
<proteinExistence type="inferred from homology"/>
<dbReference type="AlphaFoldDB" id="A0A5B7ZW25"/>
<dbReference type="Pfam" id="PF00582">
    <property type="entry name" value="Usp"/>
    <property type="match status" value="2"/>
</dbReference>
<dbReference type="PANTHER" id="PTHR46268">
    <property type="entry name" value="STRESS RESPONSE PROTEIN NHAX"/>
    <property type="match status" value="1"/>
</dbReference>
<dbReference type="PRINTS" id="PR01438">
    <property type="entry name" value="UNVRSLSTRESS"/>
</dbReference>
<dbReference type="PANTHER" id="PTHR46268:SF6">
    <property type="entry name" value="UNIVERSAL STRESS PROTEIN UP12"/>
    <property type="match status" value="1"/>
</dbReference>
<evidence type="ECO:0000256" key="1">
    <source>
        <dbReference type="ARBA" id="ARBA00008791"/>
    </source>
</evidence>
<organism evidence="3 4">
    <name type="scientific">Hymenobacter jejuensis</name>
    <dbReference type="NCBI Taxonomy" id="2502781"/>
    <lineage>
        <taxon>Bacteria</taxon>
        <taxon>Pseudomonadati</taxon>
        <taxon>Bacteroidota</taxon>
        <taxon>Cytophagia</taxon>
        <taxon>Cytophagales</taxon>
        <taxon>Hymenobacteraceae</taxon>
        <taxon>Hymenobacter</taxon>
    </lineage>
</organism>
<reference evidence="3 4" key="1">
    <citation type="submission" date="2019-06" db="EMBL/GenBank/DDBJ databases">
        <authorList>
            <person name="Srinivasan S."/>
        </authorList>
    </citation>
    <scope>NUCLEOTIDE SEQUENCE [LARGE SCALE GENOMIC DNA]</scope>
    <source>
        <strain evidence="3 4">17J68-5</strain>
    </source>
</reference>
<accession>A0A5B7ZW25</accession>
<evidence type="ECO:0000259" key="2">
    <source>
        <dbReference type="Pfam" id="PF00582"/>
    </source>
</evidence>
<feature type="domain" description="UspA" evidence="2">
    <location>
        <begin position="5"/>
        <end position="135"/>
    </location>
</feature>
<comment type="similarity">
    <text evidence="1">Belongs to the universal stress protein A family.</text>
</comment>
<gene>
    <name evidence="3" type="ORF">FHG12_02525</name>
</gene>
<dbReference type="InterPro" id="IPR014729">
    <property type="entry name" value="Rossmann-like_a/b/a_fold"/>
</dbReference>
<dbReference type="Gene3D" id="3.40.50.620">
    <property type="entry name" value="HUPs"/>
    <property type="match status" value="2"/>
</dbReference>
<dbReference type="CDD" id="cd00293">
    <property type="entry name" value="USP-like"/>
    <property type="match status" value="1"/>
</dbReference>